<gene>
    <name evidence="2" type="ORF">SAMN02982929_05799</name>
    <name evidence="3" type="ORF">SAMN05216506_104328</name>
</gene>
<dbReference type="AlphaFoldDB" id="A0A1H6E915"/>
<dbReference type="Proteomes" id="UP000199690">
    <property type="component" value="Unassembled WGS sequence"/>
</dbReference>
<evidence type="ECO:0000313" key="5">
    <source>
        <dbReference type="Proteomes" id="UP000236729"/>
    </source>
</evidence>
<proteinExistence type="predicted"/>
<name>A0A1H6E915_9PSEU</name>
<dbReference type="EMBL" id="FNVB01000009">
    <property type="protein sequence ID" value="SEG93345.1"/>
    <property type="molecule type" value="Genomic_DNA"/>
</dbReference>
<evidence type="ECO:0000313" key="2">
    <source>
        <dbReference type="EMBL" id="SEG93345.1"/>
    </source>
</evidence>
<feature type="region of interest" description="Disordered" evidence="1">
    <location>
        <begin position="279"/>
        <end position="319"/>
    </location>
</feature>
<evidence type="ECO:0000313" key="3">
    <source>
        <dbReference type="EMBL" id="SFD44429.1"/>
    </source>
</evidence>
<accession>A0A1H6E915</accession>
<keyword evidence="4" id="KW-1185">Reference proteome</keyword>
<accession>A0A1I1SD67</accession>
<sequence>MTIDRALRLLRGEGTVDLESSHRLVDKVVEFSRKESKKNPAYSFRKDPTPVPIPLPRIMRTSPLEVLRQVGVATAFDGNSPFAAVSRHWAQLRYCATMETKSGRLAVSALGNDVVYHHKVAQSEYLGIGFALVVAREILRRQYPNWEFHPVDAEYALTRGIPEAGSANQLNGTQSRPDYFLIGRPNSGRGGLKIVVLECKGTHSEGEQQAVRQLAKACTQVRSVEIEGHDLSSLMCVSRLLRSGIKILVIDPPGDADLWSGTPGELNALLDGTIEEPPEFFSVRPPAVSEPEEPDSQTASAGEASEDTESPEEELRTPHVVTVPRASRNWFAQVLARTFASSVLAFAGDDKAAADYRLPRRYEGQSGQQGLPLDEPIEVERSASISMQDGFRARGTSYTMPLTGDRHLEVFRGIEEGIYADLGEQRLSSYFQTSRRFWDKWRHRSRRQASDNTTISVGRDGTVLAIRVRG</sequence>
<dbReference type="Proteomes" id="UP000236729">
    <property type="component" value="Unassembled WGS sequence"/>
</dbReference>
<reference evidence="4 5" key="1">
    <citation type="submission" date="2016-10" db="EMBL/GenBank/DDBJ databases">
        <authorList>
            <person name="Varghese N."/>
            <person name="Submissions S."/>
        </authorList>
    </citation>
    <scope>NUCLEOTIDE SEQUENCE [LARGE SCALE GENOMIC DNA]</scope>
    <source>
        <strain evidence="5">ATCC 20501</strain>
        <strain evidence="3 4">CGMCC 4.3529</strain>
    </source>
</reference>
<evidence type="ECO:0000313" key="4">
    <source>
        <dbReference type="Proteomes" id="UP000199690"/>
    </source>
</evidence>
<reference evidence="2" key="2">
    <citation type="submission" date="2016-10" db="EMBL/GenBank/DDBJ databases">
        <authorList>
            <person name="de Groot N.N."/>
        </authorList>
    </citation>
    <scope>NUCLEOTIDE SEQUENCE [LARGE SCALE GENOMIC DNA]</scope>
    <source>
        <strain evidence="2">ATCC 20501</strain>
    </source>
</reference>
<dbReference type="EMBL" id="FOME01000004">
    <property type="protein sequence ID" value="SFD44429.1"/>
    <property type="molecule type" value="Genomic_DNA"/>
</dbReference>
<evidence type="ECO:0000256" key="1">
    <source>
        <dbReference type="SAM" id="MobiDB-lite"/>
    </source>
</evidence>
<organism evidence="2 5">
    <name type="scientific">Saccharopolyspora kobensis</name>
    <dbReference type="NCBI Taxonomy" id="146035"/>
    <lineage>
        <taxon>Bacteria</taxon>
        <taxon>Bacillati</taxon>
        <taxon>Actinomycetota</taxon>
        <taxon>Actinomycetes</taxon>
        <taxon>Pseudonocardiales</taxon>
        <taxon>Pseudonocardiaceae</taxon>
        <taxon>Saccharopolyspora</taxon>
    </lineage>
</organism>
<protein>
    <submittedName>
        <fullName evidence="2">Uncharacterized protein</fullName>
    </submittedName>
</protein>